<keyword evidence="2" id="KW-1185">Reference proteome</keyword>
<gene>
    <name evidence="1" type="ORF">PIB30_037814</name>
</gene>
<name>A0ABU6QDA5_9FABA</name>
<sequence length="100" mass="10967">MLTPMWVPHIHLASRAVSTILSALASRDADPSVGPPHPPRLTGLLLMRHKLIKTRHARERYPYHFFSSPIDAASMILSALASRDANPSVDPLHSPSLTCP</sequence>
<comment type="caution">
    <text evidence="1">The sequence shown here is derived from an EMBL/GenBank/DDBJ whole genome shotgun (WGS) entry which is preliminary data.</text>
</comment>
<reference evidence="1 2" key="1">
    <citation type="journal article" date="2023" name="Plants (Basel)">
        <title>Bridging the Gap: Combining Genomics and Transcriptomics Approaches to Understand Stylosanthes scabra, an Orphan Legume from the Brazilian Caatinga.</title>
        <authorList>
            <person name="Ferreira-Neto J.R.C."/>
            <person name="da Silva M.D."/>
            <person name="Binneck E."/>
            <person name="de Melo N.F."/>
            <person name="da Silva R.H."/>
            <person name="de Melo A.L.T.M."/>
            <person name="Pandolfi V."/>
            <person name="Bustamante F.O."/>
            <person name="Brasileiro-Vidal A.C."/>
            <person name="Benko-Iseppon A.M."/>
        </authorList>
    </citation>
    <scope>NUCLEOTIDE SEQUENCE [LARGE SCALE GENOMIC DNA]</scope>
    <source>
        <tissue evidence="1">Leaves</tissue>
    </source>
</reference>
<protein>
    <submittedName>
        <fullName evidence="1">Uncharacterized protein</fullName>
    </submittedName>
</protein>
<dbReference type="EMBL" id="JASCZI010000192">
    <property type="protein sequence ID" value="MED6109899.1"/>
    <property type="molecule type" value="Genomic_DNA"/>
</dbReference>
<proteinExistence type="predicted"/>
<accession>A0ABU6QDA5</accession>
<dbReference type="Proteomes" id="UP001341840">
    <property type="component" value="Unassembled WGS sequence"/>
</dbReference>
<organism evidence="1 2">
    <name type="scientific">Stylosanthes scabra</name>
    <dbReference type="NCBI Taxonomy" id="79078"/>
    <lineage>
        <taxon>Eukaryota</taxon>
        <taxon>Viridiplantae</taxon>
        <taxon>Streptophyta</taxon>
        <taxon>Embryophyta</taxon>
        <taxon>Tracheophyta</taxon>
        <taxon>Spermatophyta</taxon>
        <taxon>Magnoliopsida</taxon>
        <taxon>eudicotyledons</taxon>
        <taxon>Gunneridae</taxon>
        <taxon>Pentapetalae</taxon>
        <taxon>rosids</taxon>
        <taxon>fabids</taxon>
        <taxon>Fabales</taxon>
        <taxon>Fabaceae</taxon>
        <taxon>Papilionoideae</taxon>
        <taxon>50 kb inversion clade</taxon>
        <taxon>dalbergioids sensu lato</taxon>
        <taxon>Dalbergieae</taxon>
        <taxon>Pterocarpus clade</taxon>
        <taxon>Stylosanthes</taxon>
    </lineage>
</organism>
<evidence type="ECO:0000313" key="1">
    <source>
        <dbReference type="EMBL" id="MED6109899.1"/>
    </source>
</evidence>
<evidence type="ECO:0000313" key="2">
    <source>
        <dbReference type="Proteomes" id="UP001341840"/>
    </source>
</evidence>